<dbReference type="Pfam" id="PF09820">
    <property type="entry name" value="AAA-ATPase_like"/>
    <property type="match status" value="1"/>
</dbReference>
<name>A0A2K4ZQT2_9FIRM</name>
<evidence type="ECO:0000259" key="1">
    <source>
        <dbReference type="Pfam" id="PF09820"/>
    </source>
</evidence>
<dbReference type="OrthoDB" id="9766673at2"/>
<sequence length="567" mass="65610">MSYVNLPYGMDDFEKVRISNCYYIDKTAFIRELLNETFEVNLITRPRRFGKTLIMSMLAAFFDIRRDSREIFEGLEITADREFCDKWMNQWPVLFLTLKDVDGDNFENAHDMLKYAISSLCIEHAYLGDSENVDSADRISFAKLKNRSGSDTDTQSALHILTCMMKAHYGRNVILLIDEYDVPLAKASDNGYYRDMLNVVKRLLGMAWKTNLALQFAVVTGCMRLAKESIFTGSNNFISNSISDRRYNRYFGFTEKEVCRLLADAGYMPELPEMKRWYDGYRFGGREVYCPWDVINHVRALMEDKQARPGNHWLDTSHNNIIRKFIELPGMNVGRKFEILLGGGVIREAVREDLTYDIAHSSEDNIWSILYLTGYLTQAQPQENANDSNVAEDSMALCIPNEEVKSVFGLTVKQWFEEKVRTEDRREFFQNWWEGKDENLTQDISDILFGTISYFDYKEDYYHAFVTGLFSGVGYDVKSNSEQGTGRADIIVRDQRCRRALVIEVKWSGKKSSNLKKECEEALKQIIENQYTKQLQLEGYKTILCYGAAFQGKECLIQVEGFSEGTR</sequence>
<keyword evidence="3" id="KW-1185">Reference proteome</keyword>
<protein>
    <submittedName>
        <fullName evidence="2">Putative AAA-ATPase</fullName>
    </submittedName>
</protein>
<accession>A0A2K4ZQT2</accession>
<dbReference type="PANTHER" id="PTHR34825">
    <property type="entry name" value="CONSERVED PROTEIN, WITH A WEAK D-GALACTARATE DEHYDRATASE/ALTRONATE HYDROLASE DOMAIN"/>
    <property type="match status" value="1"/>
</dbReference>
<proteinExistence type="predicted"/>
<dbReference type="PANTHER" id="PTHR34825:SF1">
    <property type="entry name" value="AAA-ATPASE-LIKE DOMAIN-CONTAINING PROTEIN"/>
    <property type="match status" value="1"/>
</dbReference>
<evidence type="ECO:0000313" key="2">
    <source>
        <dbReference type="EMBL" id="SOY32854.1"/>
    </source>
</evidence>
<dbReference type="InterPro" id="IPR012547">
    <property type="entry name" value="PDDEXK_9"/>
</dbReference>
<dbReference type="InterPro" id="IPR018631">
    <property type="entry name" value="AAA-ATPase-like_dom"/>
</dbReference>
<dbReference type="Proteomes" id="UP000236311">
    <property type="component" value="Unassembled WGS sequence"/>
</dbReference>
<evidence type="ECO:0000313" key="3">
    <source>
        <dbReference type="Proteomes" id="UP000236311"/>
    </source>
</evidence>
<feature type="domain" description="AAA-ATPase-like" evidence="1">
    <location>
        <begin position="7"/>
        <end position="231"/>
    </location>
</feature>
<dbReference type="Pfam" id="PF08011">
    <property type="entry name" value="PDDEXK_9"/>
    <property type="match status" value="1"/>
</dbReference>
<dbReference type="RefSeq" id="WP_103242738.1">
    <property type="nucleotide sequence ID" value="NZ_CANRXC010000009.1"/>
</dbReference>
<gene>
    <name evidence="2" type="ORF">AMURIS_05622</name>
</gene>
<dbReference type="AlphaFoldDB" id="A0A2K4ZQT2"/>
<reference evidence="2 3" key="1">
    <citation type="submission" date="2018-01" db="EMBL/GenBank/DDBJ databases">
        <authorList>
            <person name="Gaut B.S."/>
            <person name="Morton B.R."/>
            <person name="Clegg M.T."/>
            <person name="Duvall M.R."/>
        </authorList>
    </citation>
    <scope>NUCLEOTIDE SEQUENCE [LARGE SCALE GENOMIC DNA]</scope>
    <source>
        <strain evidence="2">GP69</strain>
    </source>
</reference>
<dbReference type="EMBL" id="OFSM01000082">
    <property type="protein sequence ID" value="SOY32854.1"/>
    <property type="molecule type" value="Genomic_DNA"/>
</dbReference>
<organism evidence="2 3">
    <name type="scientific">Acetatifactor muris</name>
    <dbReference type="NCBI Taxonomy" id="879566"/>
    <lineage>
        <taxon>Bacteria</taxon>
        <taxon>Bacillati</taxon>
        <taxon>Bacillota</taxon>
        <taxon>Clostridia</taxon>
        <taxon>Lachnospirales</taxon>
        <taxon>Lachnospiraceae</taxon>
        <taxon>Acetatifactor</taxon>
    </lineage>
</organism>